<dbReference type="GO" id="GO:0010181">
    <property type="term" value="F:FMN binding"/>
    <property type="evidence" value="ECO:0007669"/>
    <property type="project" value="InterPro"/>
</dbReference>
<sequence length="126" mass="13205">MKRKLALLLIPLLISGLLAGCGNGEVVASEESTESTTGMYTDGIYEGIGTGFKGDIKLSVKVENGNVTEIEIIEMNETASIGDVAIEQVIEKIIEAQSTDVDVVSGATMSSQGTINAIEKALEQAK</sequence>
<dbReference type="AlphaFoldDB" id="A0A239BUJ3"/>
<dbReference type="OrthoDB" id="9806398at2"/>
<dbReference type="Pfam" id="PF04205">
    <property type="entry name" value="FMN_bind"/>
    <property type="match status" value="1"/>
</dbReference>
<evidence type="ECO:0000256" key="1">
    <source>
        <dbReference type="SAM" id="SignalP"/>
    </source>
</evidence>
<accession>A0A239BUJ3</accession>
<dbReference type="Proteomes" id="UP000198304">
    <property type="component" value="Unassembled WGS sequence"/>
</dbReference>
<dbReference type="InterPro" id="IPR007329">
    <property type="entry name" value="FMN-bd"/>
</dbReference>
<dbReference type="SMART" id="SM00900">
    <property type="entry name" value="FMN_bind"/>
    <property type="match status" value="1"/>
</dbReference>
<evidence type="ECO:0000259" key="2">
    <source>
        <dbReference type="SMART" id="SM00900"/>
    </source>
</evidence>
<name>A0A239BUJ3_9FIRM</name>
<dbReference type="EMBL" id="FZOJ01000004">
    <property type="protein sequence ID" value="SNS11705.1"/>
    <property type="molecule type" value="Genomic_DNA"/>
</dbReference>
<feature type="signal peptide" evidence="1">
    <location>
        <begin position="1"/>
        <end position="19"/>
    </location>
</feature>
<protein>
    <submittedName>
        <fullName evidence="3">Uncharacterized protein, contains FMN-binding domain</fullName>
    </submittedName>
</protein>
<dbReference type="RefSeq" id="WP_089281934.1">
    <property type="nucleotide sequence ID" value="NZ_FZOJ01000004.1"/>
</dbReference>
<dbReference type="PROSITE" id="PS51257">
    <property type="entry name" value="PROKAR_LIPOPROTEIN"/>
    <property type="match status" value="1"/>
</dbReference>
<dbReference type="Gene3D" id="3.90.1010.20">
    <property type="match status" value="1"/>
</dbReference>
<gene>
    <name evidence="3" type="ORF">SAMN05446037_1004153</name>
</gene>
<evidence type="ECO:0000313" key="4">
    <source>
        <dbReference type="Proteomes" id="UP000198304"/>
    </source>
</evidence>
<keyword evidence="1" id="KW-0732">Signal</keyword>
<reference evidence="3 4" key="1">
    <citation type="submission" date="2017-06" db="EMBL/GenBank/DDBJ databases">
        <authorList>
            <person name="Kim H.J."/>
            <person name="Triplett B.A."/>
        </authorList>
    </citation>
    <scope>NUCLEOTIDE SEQUENCE [LARGE SCALE GENOMIC DNA]</scope>
    <source>
        <strain evidence="3 4">SCA</strain>
    </source>
</reference>
<proteinExistence type="predicted"/>
<feature type="domain" description="FMN-binding" evidence="2">
    <location>
        <begin position="51"/>
        <end position="125"/>
    </location>
</feature>
<feature type="chain" id="PRO_5038793378" evidence="1">
    <location>
        <begin position="20"/>
        <end position="126"/>
    </location>
</feature>
<evidence type="ECO:0000313" key="3">
    <source>
        <dbReference type="EMBL" id="SNS11705.1"/>
    </source>
</evidence>
<keyword evidence="4" id="KW-1185">Reference proteome</keyword>
<organism evidence="3 4">
    <name type="scientific">Anaerovirgula multivorans</name>
    <dbReference type="NCBI Taxonomy" id="312168"/>
    <lineage>
        <taxon>Bacteria</taxon>
        <taxon>Bacillati</taxon>
        <taxon>Bacillota</taxon>
        <taxon>Clostridia</taxon>
        <taxon>Peptostreptococcales</taxon>
        <taxon>Natronincolaceae</taxon>
        <taxon>Anaerovirgula</taxon>
    </lineage>
</organism>
<dbReference type="GO" id="GO:0016020">
    <property type="term" value="C:membrane"/>
    <property type="evidence" value="ECO:0007669"/>
    <property type="project" value="InterPro"/>
</dbReference>